<reference evidence="2 3" key="1">
    <citation type="submission" date="2017-08" db="EMBL/GenBank/DDBJ databases">
        <authorList>
            <person name="de Groot N.N."/>
        </authorList>
    </citation>
    <scope>NUCLEOTIDE SEQUENCE [LARGE SCALE GENOMIC DNA]</scope>
    <source>
        <strain evidence="2 3">USBA 352</strain>
    </source>
</reference>
<evidence type="ECO:0000313" key="3">
    <source>
        <dbReference type="Proteomes" id="UP000219331"/>
    </source>
</evidence>
<keyword evidence="3" id="KW-1185">Reference proteome</keyword>
<dbReference type="Pfam" id="PF16998">
    <property type="entry name" value="17kDa_Anti_2"/>
    <property type="match status" value="1"/>
</dbReference>
<dbReference type="InterPro" id="IPR032635">
    <property type="entry name" value="Anti_2"/>
</dbReference>
<name>A0A285SP85_9HYPH</name>
<dbReference type="AlphaFoldDB" id="A0A285SP85"/>
<accession>A0A285SP85</accession>
<dbReference type="Proteomes" id="UP000219331">
    <property type="component" value="Unassembled WGS sequence"/>
</dbReference>
<feature type="domain" description="Surface antigen" evidence="1">
    <location>
        <begin position="57"/>
        <end position="157"/>
    </location>
</feature>
<dbReference type="STRING" id="538381.GCA_001696535_02697"/>
<evidence type="ECO:0000259" key="1">
    <source>
        <dbReference type="Pfam" id="PF16998"/>
    </source>
</evidence>
<dbReference type="EMBL" id="OBML01000006">
    <property type="protein sequence ID" value="SOC10009.1"/>
    <property type="molecule type" value="Genomic_DNA"/>
</dbReference>
<sequence>MTNNRVTTVLSSLDSTVRGCRRATAFALLLLLPLTAAGCSGVSMPIGSNDLESPLDLTGSIDSQQNAADVDISAQDRAIIARAIATAHEAGQAEPPFSWNNPITGNSGTIVAVKDDTQPGGTGCTRFETTANTIGGVRAYLGTACRDLMQEWAIIDLSVKAAETGTAS</sequence>
<evidence type="ECO:0000313" key="2">
    <source>
        <dbReference type="EMBL" id="SOC10009.1"/>
    </source>
</evidence>
<organism evidence="2 3">
    <name type="scientific">Stappia indica</name>
    <dbReference type="NCBI Taxonomy" id="538381"/>
    <lineage>
        <taxon>Bacteria</taxon>
        <taxon>Pseudomonadati</taxon>
        <taxon>Pseudomonadota</taxon>
        <taxon>Alphaproteobacteria</taxon>
        <taxon>Hyphomicrobiales</taxon>
        <taxon>Stappiaceae</taxon>
        <taxon>Stappia</taxon>
    </lineage>
</organism>
<proteinExistence type="predicted"/>
<protein>
    <submittedName>
        <fullName evidence="2">Outer membrane surface antigen</fullName>
    </submittedName>
</protein>
<gene>
    <name evidence="2" type="ORF">SAMN05421512_106169</name>
</gene>